<gene>
    <name evidence="1" type="ORF">RF55_17844</name>
</gene>
<dbReference type="EMBL" id="LBMM01016573">
    <property type="protein sequence ID" value="KMQ84387.1"/>
    <property type="molecule type" value="Genomic_DNA"/>
</dbReference>
<dbReference type="OrthoDB" id="7697863at2759"/>
<organism evidence="1 2">
    <name type="scientific">Lasius niger</name>
    <name type="common">Black garden ant</name>
    <dbReference type="NCBI Taxonomy" id="67767"/>
    <lineage>
        <taxon>Eukaryota</taxon>
        <taxon>Metazoa</taxon>
        <taxon>Ecdysozoa</taxon>
        <taxon>Arthropoda</taxon>
        <taxon>Hexapoda</taxon>
        <taxon>Insecta</taxon>
        <taxon>Pterygota</taxon>
        <taxon>Neoptera</taxon>
        <taxon>Endopterygota</taxon>
        <taxon>Hymenoptera</taxon>
        <taxon>Apocrita</taxon>
        <taxon>Aculeata</taxon>
        <taxon>Formicoidea</taxon>
        <taxon>Formicidae</taxon>
        <taxon>Formicinae</taxon>
        <taxon>Lasius</taxon>
        <taxon>Lasius</taxon>
    </lineage>
</organism>
<protein>
    <submittedName>
        <fullName evidence="1">Uncharacterized protein</fullName>
    </submittedName>
</protein>
<name>A0A0J7K241_LASNI</name>
<comment type="caution">
    <text evidence="1">The sequence shown here is derived from an EMBL/GenBank/DDBJ whole genome shotgun (WGS) entry which is preliminary data.</text>
</comment>
<evidence type="ECO:0000313" key="1">
    <source>
        <dbReference type="EMBL" id="KMQ84387.1"/>
    </source>
</evidence>
<reference evidence="1 2" key="1">
    <citation type="submission" date="2015-04" db="EMBL/GenBank/DDBJ databases">
        <title>Lasius niger genome sequencing.</title>
        <authorList>
            <person name="Konorov E.A."/>
            <person name="Nikitin M.A."/>
            <person name="Kirill M.V."/>
            <person name="Chang P."/>
        </authorList>
    </citation>
    <scope>NUCLEOTIDE SEQUENCE [LARGE SCALE GENOMIC DNA]</scope>
    <source>
        <tissue evidence="1">Whole</tissue>
    </source>
</reference>
<keyword evidence="2" id="KW-1185">Reference proteome</keyword>
<dbReference type="PaxDb" id="67767-A0A0J7K241"/>
<dbReference type="AlphaFoldDB" id="A0A0J7K241"/>
<proteinExistence type="predicted"/>
<sequence length="41" mass="4827">MVSMKMLVDKEKLTKSALYILKKFLSRNIAMQYTATKKMEN</sequence>
<dbReference type="Proteomes" id="UP000036403">
    <property type="component" value="Unassembled WGS sequence"/>
</dbReference>
<evidence type="ECO:0000313" key="2">
    <source>
        <dbReference type="Proteomes" id="UP000036403"/>
    </source>
</evidence>
<feature type="non-terminal residue" evidence="1">
    <location>
        <position position="41"/>
    </location>
</feature>
<accession>A0A0J7K241</accession>